<reference evidence="2" key="1">
    <citation type="submission" date="2014-01" db="EMBL/GenBank/DDBJ databases">
        <authorList>
            <person name="Brown-Elliot B."/>
            <person name="Wallace R."/>
            <person name="Lenaerts A."/>
            <person name="Ordway D."/>
            <person name="DeGroote M.A."/>
            <person name="Parker T."/>
            <person name="Sizemore C."/>
            <person name="Tallon L.J."/>
            <person name="Sadzewicz L.K."/>
            <person name="Sengamalay N."/>
            <person name="Fraser C.M."/>
            <person name="Hine E."/>
            <person name="Shefchek K.A."/>
            <person name="Das S.P."/>
            <person name="Tettelin H."/>
        </authorList>
    </citation>
    <scope>NUCLEOTIDE SEQUENCE [LARGE SCALE GENOMIC DNA]</scope>
    <source>
        <strain evidence="2">4042</strain>
    </source>
</reference>
<gene>
    <name evidence="2" type="ORF">I553_2574</name>
</gene>
<keyword evidence="2" id="KW-0378">Hydrolase</keyword>
<feature type="region of interest" description="Disordered" evidence="1">
    <location>
        <begin position="106"/>
        <end position="127"/>
    </location>
</feature>
<protein>
    <submittedName>
        <fullName evidence="2">Amidohydrolase family protein</fullName>
    </submittedName>
</protein>
<dbReference type="EMBL" id="JAOB01000033">
    <property type="protein sequence ID" value="EUA52387.1"/>
    <property type="molecule type" value="Genomic_DNA"/>
</dbReference>
<proteinExistence type="predicted"/>
<dbReference type="AlphaFoldDB" id="X8C7Q6"/>
<sequence>MQGDAGIDTILDVYEQALQRHPRDDHRLRLEHVGAIRNDQLQRAAELGVTCSIFVDQIHYWATSSSTGCLVRNADPVGCQQVPRLPPACGSPCTTIRRSHPRSRCATSAWASPGSRPAAGCWHPRSG</sequence>
<organism evidence="2">
    <name type="scientific">Mycobacterium xenopi 4042</name>
    <dbReference type="NCBI Taxonomy" id="1299334"/>
    <lineage>
        <taxon>Bacteria</taxon>
        <taxon>Bacillati</taxon>
        <taxon>Actinomycetota</taxon>
        <taxon>Actinomycetes</taxon>
        <taxon>Mycobacteriales</taxon>
        <taxon>Mycobacteriaceae</taxon>
        <taxon>Mycobacterium</taxon>
    </lineage>
</organism>
<dbReference type="PANTHER" id="PTHR22642:SF2">
    <property type="entry name" value="PROTEIN LONG AFTER FAR-RED 3"/>
    <property type="match status" value="1"/>
</dbReference>
<evidence type="ECO:0000256" key="1">
    <source>
        <dbReference type="SAM" id="MobiDB-lite"/>
    </source>
</evidence>
<accession>X8C7Q6</accession>
<evidence type="ECO:0000313" key="2">
    <source>
        <dbReference type="EMBL" id="EUA52387.1"/>
    </source>
</evidence>
<dbReference type="GO" id="GO:0016787">
    <property type="term" value="F:hydrolase activity"/>
    <property type="evidence" value="ECO:0007669"/>
    <property type="project" value="UniProtKB-KW"/>
</dbReference>
<dbReference type="Gene3D" id="3.20.20.140">
    <property type="entry name" value="Metal-dependent hydrolases"/>
    <property type="match status" value="1"/>
</dbReference>
<comment type="caution">
    <text evidence="2">The sequence shown here is derived from an EMBL/GenBank/DDBJ whole genome shotgun (WGS) entry which is preliminary data.</text>
</comment>
<dbReference type="PATRIC" id="fig|1299334.3.peg.3679"/>
<name>X8C7Q6_MYCXE</name>
<dbReference type="PANTHER" id="PTHR22642">
    <property type="entry name" value="IMIDAZOLONEPROPIONASE"/>
    <property type="match status" value="1"/>
</dbReference>